<feature type="domain" description="FecR protein" evidence="3">
    <location>
        <begin position="217"/>
        <end position="276"/>
    </location>
</feature>
<feature type="region of interest" description="Disordered" evidence="1">
    <location>
        <begin position="152"/>
        <end position="186"/>
    </location>
</feature>
<dbReference type="EMBL" id="CP041186">
    <property type="protein sequence ID" value="QDG49675.1"/>
    <property type="molecule type" value="Genomic_DNA"/>
</dbReference>
<dbReference type="SUPFAM" id="SSF48452">
    <property type="entry name" value="TPR-like"/>
    <property type="match status" value="1"/>
</dbReference>
<keyword evidence="6" id="KW-1185">Reference proteome</keyword>
<dbReference type="InterPro" id="IPR041916">
    <property type="entry name" value="Anti_sigma_zinc_sf"/>
</dbReference>
<feature type="compositionally biased region" description="Basic and acidic residues" evidence="1">
    <location>
        <begin position="367"/>
        <end position="378"/>
    </location>
</feature>
<dbReference type="Gene3D" id="2.60.120.1440">
    <property type="match status" value="1"/>
</dbReference>
<dbReference type="Proteomes" id="UP000315995">
    <property type="component" value="Chromosome"/>
</dbReference>
<reference evidence="5 6" key="1">
    <citation type="submission" date="2019-06" db="EMBL/GenBank/DDBJ databases">
        <title>Persicimonas caeni gen. nov., sp. nov., a predatory bacterium isolated from solar saltern.</title>
        <authorList>
            <person name="Wang S."/>
        </authorList>
    </citation>
    <scope>NUCLEOTIDE SEQUENCE [LARGE SCALE GENOMIC DNA]</scope>
    <source>
        <strain evidence="5 6">YN101</strain>
    </source>
</reference>
<feature type="compositionally biased region" description="Basic and acidic residues" evidence="1">
    <location>
        <begin position="167"/>
        <end position="181"/>
    </location>
</feature>
<evidence type="ECO:0008006" key="7">
    <source>
        <dbReference type="Google" id="ProtNLM"/>
    </source>
</evidence>
<dbReference type="InterPro" id="IPR011990">
    <property type="entry name" value="TPR-like_helical_dom_sf"/>
</dbReference>
<evidence type="ECO:0000256" key="2">
    <source>
        <dbReference type="SAM" id="Phobius"/>
    </source>
</evidence>
<evidence type="ECO:0000313" key="5">
    <source>
        <dbReference type="EMBL" id="QDG49675.1"/>
    </source>
</evidence>
<evidence type="ECO:0000256" key="1">
    <source>
        <dbReference type="SAM" id="MobiDB-lite"/>
    </source>
</evidence>
<evidence type="ECO:0000259" key="3">
    <source>
        <dbReference type="Pfam" id="PF04773"/>
    </source>
</evidence>
<dbReference type="InterPro" id="IPR027383">
    <property type="entry name" value="Znf_put"/>
</dbReference>
<organism evidence="5 6">
    <name type="scientific">Persicimonas caeni</name>
    <dbReference type="NCBI Taxonomy" id="2292766"/>
    <lineage>
        <taxon>Bacteria</taxon>
        <taxon>Deltaproteobacteria</taxon>
        <taxon>Bradymonadales</taxon>
        <taxon>Bradymonadaceae</taxon>
        <taxon>Persicimonas</taxon>
    </lineage>
</organism>
<dbReference type="Pfam" id="PF13490">
    <property type="entry name" value="zf-HC2"/>
    <property type="match status" value="1"/>
</dbReference>
<evidence type="ECO:0000313" key="6">
    <source>
        <dbReference type="Proteomes" id="UP000315995"/>
    </source>
</evidence>
<keyword evidence="2" id="KW-0812">Transmembrane</keyword>
<keyword evidence="2" id="KW-1133">Transmembrane helix</keyword>
<proteinExistence type="predicted"/>
<gene>
    <name evidence="5" type="ORF">FIV42_02645</name>
</gene>
<name>A0A4Y6PPH2_PERCE</name>
<evidence type="ECO:0000259" key="4">
    <source>
        <dbReference type="Pfam" id="PF13490"/>
    </source>
</evidence>
<feature type="compositionally biased region" description="Basic and acidic residues" evidence="1">
    <location>
        <begin position="324"/>
        <end position="355"/>
    </location>
</feature>
<feature type="region of interest" description="Disordered" evidence="1">
    <location>
        <begin position="83"/>
        <end position="114"/>
    </location>
</feature>
<dbReference type="RefSeq" id="WP_141196172.1">
    <property type="nucleotide sequence ID" value="NZ_CP041186.1"/>
</dbReference>
<feature type="region of interest" description="Disordered" evidence="1">
    <location>
        <begin position="324"/>
        <end position="378"/>
    </location>
</feature>
<dbReference type="Gene3D" id="1.25.40.10">
    <property type="entry name" value="Tetratricopeptide repeat domain"/>
    <property type="match status" value="1"/>
</dbReference>
<feature type="compositionally biased region" description="Acidic residues" evidence="1">
    <location>
        <begin position="97"/>
        <end position="114"/>
    </location>
</feature>
<feature type="domain" description="Putative zinc-finger" evidence="4">
    <location>
        <begin position="9"/>
        <end position="43"/>
    </location>
</feature>
<protein>
    <recommendedName>
        <fullName evidence="7">Tetratricopeptide repeat protein</fullName>
    </recommendedName>
</protein>
<feature type="transmembrane region" description="Helical" evidence="2">
    <location>
        <begin position="123"/>
        <end position="144"/>
    </location>
</feature>
<keyword evidence="2" id="KW-0472">Membrane</keyword>
<dbReference type="InterPro" id="IPR006860">
    <property type="entry name" value="FecR"/>
</dbReference>
<dbReference type="Gene3D" id="1.10.10.1320">
    <property type="entry name" value="Anti-sigma factor, zinc-finger domain"/>
    <property type="match status" value="1"/>
</dbReference>
<dbReference type="Pfam" id="PF04773">
    <property type="entry name" value="FecR"/>
    <property type="match status" value="1"/>
</dbReference>
<dbReference type="AlphaFoldDB" id="A0A4Y6PPH2"/>
<sequence length="479" mass="52742">MSRTRDMSCEQVRQQAYRYRRGDLIGAETAAIEGHLESCATCRDYYERLGILLGSASAWDTSEESAYADALFEGIAARIEGPTESAPVESGAKTGAENDEQLPNEVAETPDEEISYSESSRNWLPAVIGLAAGVLLTLGVFWALQNSEESAVRSPVGGGSVVQQTDGRGEERGREQVREQSEEQGEAALARLTQQESRSPQVDVFASEDAKWSLSGDKELVLELERGELLVEFVPAADQTLRVDAPDFSVRVVGTVFYVSADEQGPKAGVLAGEVEVARQDGASTTLTAEHEIDAEFEARPMPEARVAALSRYVDADEHMAKLEGLARAEKAPERQRAPRKARAERAPERPDAGVRKAVQPAPKKAQTAERERRLPPDLERLRARAERATRKGQYHDAVRYYRSLLERLPPVHPIAASVHLDLAHIYLHRLNSPGRAAPYLRTFVERWPTDVAAPTARRELCKIAEQTGEPEPGCEVQQ</sequence>
<accession>A0A5B8Y4F9</accession>
<accession>A0A4Y6PPH2</accession>
<dbReference type="OrthoDB" id="3522768at2"/>